<protein>
    <recommendedName>
        <fullName evidence="5">Golgin A4</fullName>
    </recommendedName>
</protein>
<dbReference type="GeneTree" id="ENSGT00730000111139"/>
<feature type="region of interest" description="Disordered" evidence="1">
    <location>
        <begin position="92"/>
        <end position="126"/>
    </location>
</feature>
<proteinExistence type="predicted"/>
<dbReference type="Ensembl" id="ENSJJAT00000000728.1">
    <property type="protein sequence ID" value="ENSJJAP00000000692.1"/>
    <property type="gene ID" value="ENSJJAG00000000566.1"/>
</dbReference>
<dbReference type="AlphaFoldDB" id="A0A8C5JY35"/>
<name>A0A8C5JY35_JACJA</name>
<keyword evidence="2" id="KW-0472">Membrane</keyword>
<reference evidence="3" key="2">
    <citation type="submission" date="2025-09" db="UniProtKB">
        <authorList>
            <consortium name="Ensembl"/>
        </authorList>
    </citation>
    <scope>IDENTIFICATION</scope>
</reference>
<evidence type="ECO:0000256" key="2">
    <source>
        <dbReference type="SAM" id="Phobius"/>
    </source>
</evidence>
<accession>A0A8C5JY35</accession>
<feature type="transmembrane region" description="Helical" evidence="2">
    <location>
        <begin position="158"/>
        <end position="178"/>
    </location>
</feature>
<dbReference type="GO" id="GO:0031267">
    <property type="term" value="F:small GTPase binding"/>
    <property type="evidence" value="ECO:0007669"/>
    <property type="project" value="TreeGrafter"/>
</dbReference>
<keyword evidence="4" id="KW-1185">Reference proteome</keyword>
<sequence>MFKKLKQKISEEQQQQLQQQASSNSSTPTRSRSRTSSFTDQLDEVTPNRESGDTQTFTQKLQLRVPSVESLFRSPIKESLFRSSKESLVRASSRESLNQLDLDCSPAFDPPSDMESEAEDAQGAPGNLSTEQLLQRLRRMERSLSSYRGKYSEVGHSLFPFLLFCCLYYYILFCGWVNH</sequence>
<evidence type="ECO:0008006" key="5">
    <source>
        <dbReference type="Google" id="ProtNLM"/>
    </source>
</evidence>
<dbReference type="GO" id="GO:0005794">
    <property type="term" value="C:Golgi apparatus"/>
    <property type="evidence" value="ECO:0007669"/>
    <property type="project" value="TreeGrafter"/>
</dbReference>
<dbReference type="OMA" id="DFIWLRR"/>
<feature type="region of interest" description="Disordered" evidence="1">
    <location>
        <begin position="1"/>
        <end position="58"/>
    </location>
</feature>
<evidence type="ECO:0000256" key="1">
    <source>
        <dbReference type="SAM" id="MobiDB-lite"/>
    </source>
</evidence>
<reference evidence="3" key="1">
    <citation type="submission" date="2025-08" db="UniProtKB">
        <authorList>
            <consortium name="Ensembl"/>
        </authorList>
    </citation>
    <scope>IDENTIFICATION</scope>
</reference>
<feature type="compositionally biased region" description="Low complexity" evidence="1">
    <location>
        <begin position="12"/>
        <end position="37"/>
    </location>
</feature>
<keyword evidence="2" id="KW-0812">Transmembrane</keyword>
<dbReference type="Proteomes" id="UP000694385">
    <property type="component" value="Unassembled WGS sequence"/>
</dbReference>
<evidence type="ECO:0000313" key="4">
    <source>
        <dbReference type="Proteomes" id="UP000694385"/>
    </source>
</evidence>
<dbReference type="PANTHER" id="PTHR19327">
    <property type="entry name" value="GOLGIN"/>
    <property type="match status" value="1"/>
</dbReference>
<evidence type="ECO:0000313" key="3">
    <source>
        <dbReference type="Ensembl" id="ENSJJAP00000000692.1"/>
    </source>
</evidence>
<dbReference type="GO" id="GO:0048193">
    <property type="term" value="P:Golgi vesicle transport"/>
    <property type="evidence" value="ECO:0007669"/>
    <property type="project" value="TreeGrafter"/>
</dbReference>
<dbReference type="PANTHER" id="PTHR19327:SF0">
    <property type="entry name" value="GOLGIN SUBFAMILY A MEMBER 4"/>
    <property type="match status" value="1"/>
</dbReference>
<keyword evidence="2" id="KW-1133">Transmembrane helix</keyword>
<organism evidence="3 4">
    <name type="scientific">Jaculus jaculus</name>
    <name type="common">Lesser Egyptian jerboa</name>
    <dbReference type="NCBI Taxonomy" id="51337"/>
    <lineage>
        <taxon>Eukaryota</taxon>
        <taxon>Metazoa</taxon>
        <taxon>Chordata</taxon>
        <taxon>Craniata</taxon>
        <taxon>Vertebrata</taxon>
        <taxon>Euteleostomi</taxon>
        <taxon>Mammalia</taxon>
        <taxon>Eutheria</taxon>
        <taxon>Euarchontoglires</taxon>
        <taxon>Glires</taxon>
        <taxon>Rodentia</taxon>
        <taxon>Myomorpha</taxon>
        <taxon>Dipodoidea</taxon>
        <taxon>Dipodidae</taxon>
        <taxon>Dipodinae</taxon>
        <taxon>Jaculus</taxon>
    </lineage>
</organism>